<dbReference type="EMBL" id="VSRR010005328">
    <property type="protein sequence ID" value="MPC42152.1"/>
    <property type="molecule type" value="Genomic_DNA"/>
</dbReference>
<organism evidence="1 2">
    <name type="scientific">Portunus trituberculatus</name>
    <name type="common">Swimming crab</name>
    <name type="synonym">Neptunus trituberculatus</name>
    <dbReference type="NCBI Taxonomy" id="210409"/>
    <lineage>
        <taxon>Eukaryota</taxon>
        <taxon>Metazoa</taxon>
        <taxon>Ecdysozoa</taxon>
        <taxon>Arthropoda</taxon>
        <taxon>Crustacea</taxon>
        <taxon>Multicrustacea</taxon>
        <taxon>Malacostraca</taxon>
        <taxon>Eumalacostraca</taxon>
        <taxon>Eucarida</taxon>
        <taxon>Decapoda</taxon>
        <taxon>Pleocyemata</taxon>
        <taxon>Brachyura</taxon>
        <taxon>Eubrachyura</taxon>
        <taxon>Portunoidea</taxon>
        <taxon>Portunidae</taxon>
        <taxon>Portuninae</taxon>
        <taxon>Portunus</taxon>
    </lineage>
</organism>
<dbReference type="AlphaFoldDB" id="A0A5B7F6T3"/>
<sequence>MEGKRGESGPPPIVPETLSIAWAGARGSGIQRQQLASEGNTWLECFPGLRQSRKVFSDFRSMFSVYGDHRKKRSAMSSDSGKVIVARPFRRIVETVNDKGVMFDKYHNASTCSCKPGKCWEFESGGKVDKRLPLRWGHRGSEGWLAASDLMVCGSAVKKNVSKLRAAGVGFKEELRKREFVP</sequence>
<comment type="caution">
    <text evidence="1">The sequence shown here is derived from an EMBL/GenBank/DDBJ whole genome shotgun (WGS) entry which is preliminary data.</text>
</comment>
<reference evidence="1 2" key="1">
    <citation type="submission" date="2019-05" db="EMBL/GenBank/DDBJ databases">
        <title>Another draft genome of Portunus trituberculatus and its Hox gene families provides insights of decapod evolution.</title>
        <authorList>
            <person name="Jeong J.-H."/>
            <person name="Song I."/>
            <person name="Kim S."/>
            <person name="Choi T."/>
            <person name="Kim D."/>
            <person name="Ryu S."/>
            <person name="Kim W."/>
        </authorList>
    </citation>
    <scope>NUCLEOTIDE SEQUENCE [LARGE SCALE GENOMIC DNA]</scope>
    <source>
        <tissue evidence="1">Muscle</tissue>
    </source>
</reference>
<name>A0A5B7F6T3_PORTR</name>
<evidence type="ECO:0000313" key="2">
    <source>
        <dbReference type="Proteomes" id="UP000324222"/>
    </source>
</evidence>
<gene>
    <name evidence="1" type="ORF">E2C01_035767</name>
</gene>
<keyword evidence="2" id="KW-1185">Reference proteome</keyword>
<protein>
    <submittedName>
        <fullName evidence="1">Uncharacterized protein</fullName>
    </submittedName>
</protein>
<dbReference type="OrthoDB" id="10643552at2759"/>
<accession>A0A5B7F6T3</accession>
<dbReference type="Proteomes" id="UP000324222">
    <property type="component" value="Unassembled WGS sequence"/>
</dbReference>
<proteinExistence type="predicted"/>
<evidence type="ECO:0000313" key="1">
    <source>
        <dbReference type="EMBL" id="MPC42152.1"/>
    </source>
</evidence>